<dbReference type="SMART" id="SM00448">
    <property type="entry name" value="REC"/>
    <property type="match status" value="1"/>
</dbReference>
<dbReference type="SUPFAM" id="SSF52172">
    <property type="entry name" value="CheY-like"/>
    <property type="match status" value="2"/>
</dbReference>
<evidence type="ECO:0000259" key="24">
    <source>
        <dbReference type="PROSITE" id="PS50113"/>
    </source>
</evidence>
<dbReference type="SUPFAM" id="SSF47226">
    <property type="entry name" value="Histidine-containing phosphotransfer domain, HPT domain"/>
    <property type="match status" value="1"/>
</dbReference>
<feature type="modified residue" description="Phosphohistidine" evidence="16">
    <location>
        <position position="1322"/>
    </location>
</feature>
<evidence type="ECO:0000256" key="18">
    <source>
        <dbReference type="PROSITE-ProRule" id="PRU00244"/>
    </source>
</evidence>
<dbReference type="SMART" id="SM00065">
    <property type="entry name" value="GAF"/>
    <property type="match status" value="1"/>
</dbReference>
<dbReference type="CDD" id="cd00082">
    <property type="entry name" value="HisKA"/>
    <property type="match status" value="1"/>
</dbReference>
<dbReference type="NCBIfam" id="TIGR00229">
    <property type="entry name" value="sensory_box"/>
    <property type="match status" value="1"/>
</dbReference>
<keyword evidence="9" id="KW-0547">Nucleotide-binding</keyword>
<dbReference type="CDD" id="cd17546">
    <property type="entry name" value="REC_hyHK_CKI1_RcsC-like"/>
    <property type="match status" value="1"/>
</dbReference>
<dbReference type="InterPro" id="IPR000014">
    <property type="entry name" value="PAS"/>
</dbReference>
<keyword evidence="13" id="KW-0902">Two-component regulatory system</keyword>
<evidence type="ECO:0000256" key="2">
    <source>
        <dbReference type="ARBA" id="ARBA00004651"/>
    </source>
</evidence>
<evidence type="ECO:0000259" key="26">
    <source>
        <dbReference type="PROSITE" id="PS50924"/>
    </source>
</evidence>
<dbReference type="InterPro" id="IPR003594">
    <property type="entry name" value="HATPase_dom"/>
</dbReference>
<dbReference type="Gene3D" id="1.20.120.160">
    <property type="entry name" value="HPT domain"/>
    <property type="match status" value="1"/>
</dbReference>
<dbReference type="CDD" id="cd00130">
    <property type="entry name" value="PAS"/>
    <property type="match status" value="2"/>
</dbReference>
<keyword evidence="14 18" id="KW-0472">Membrane</keyword>
<dbReference type="SMART" id="SM00387">
    <property type="entry name" value="HATPase_c"/>
    <property type="match status" value="1"/>
</dbReference>
<evidence type="ECO:0000256" key="15">
    <source>
        <dbReference type="ARBA" id="ARBA00074306"/>
    </source>
</evidence>
<evidence type="ECO:0000256" key="19">
    <source>
        <dbReference type="SAM" id="MobiDB-lite"/>
    </source>
</evidence>
<evidence type="ECO:0000259" key="20">
    <source>
        <dbReference type="PROSITE" id="PS50046"/>
    </source>
</evidence>
<organism evidence="27 28">
    <name type="scientific">Oxynema aestuarii AP17</name>
    <dbReference type="NCBI Taxonomy" id="2064643"/>
    <lineage>
        <taxon>Bacteria</taxon>
        <taxon>Bacillati</taxon>
        <taxon>Cyanobacteriota</taxon>
        <taxon>Cyanophyceae</taxon>
        <taxon>Oscillatoriophycideae</taxon>
        <taxon>Oscillatoriales</taxon>
        <taxon>Oscillatoriaceae</taxon>
        <taxon>Oxynema</taxon>
        <taxon>Oxynema aestuarii</taxon>
    </lineage>
</organism>
<evidence type="ECO:0000256" key="3">
    <source>
        <dbReference type="ARBA" id="ARBA00006402"/>
    </source>
</evidence>
<dbReference type="Gene3D" id="3.30.450.40">
    <property type="match status" value="1"/>
</dbReference>
<evidence type="ECO:0000256" key="8">
    <source>
        <dbReference type="ARBA" id="ARBA00022692"/>
    </source>
</evidence>
<evidence type="ECO:0000256" key="9">
    <source>
        <dbReference type="ARBA" id="ARBA00022741"/>
    </source>
</evidence>
<dbReference type="Pfam" id="PF03707">
    <property type="entry name" value="MHYT"/>
    <property type="match status" value="3"/>
</dbReference>
<dbReference type="InterPro" id="IPR004358">
    <property type="entry name" value="Sig_transdc_His_kin-like_C"/>
</dbReference>
<evidence type="ECO:0000259" key="21">
    <source>
        <dbReference type="PROSITE" id="PS50109"/>
    </source>
</evidence>
<keyword evidence="8 18" id="KW-0812">Transmembrane</keyword>
<dbReference type="Pfam" id="PF02518">
    <property type="entry name" value="HATPase_c"/>
    <property type="match status" value="1"/>
</dbReference>
<gene>
    <name evidence="27" type="ORF">HCG48_15125</name>
</gene>
<evidence type="ECO:0000256" key="11">
    <source>
        <dbReference type="ARBA" id="ARBA00022840"/>
    </source>
</evidence>
<feature type="modified residue" description="4-aspartylphosphate" evidence="17">
    <location>
        <position position="1173"/>
    </location>
</feature>
<feature type="transmembrane region" description="Helical" evidence="18">
    <location>
        <begin position="23"/>
        <end position="41"/>
    </location>
</feature>
<feature type="domain" description="MHYT" evidence="26">
    <location>
        <begin position="21"/>
        <end position="213"/>
    </location>
</feature>
<dbReference type="PROSITE" id="PS50112">
    <property type="entry name" value="PAS"/>
    <property type="match status" value="2"/>
</dbReference>
<dbReference type="RefSeq" id="WP_168569905.1">
    <property type="nucleotide sequence ID" value="NZ_CP051167.1"/>
</dbReference>
<feature type="transmembrane region" description="Helical" evidence="18">
    <location>
        <begin position="91"/>
        <end position="111"/>
    </location>
</feature>
<evidence type="ECO:0000313" key="28">
    <source>
        <dbReference type="Proteomes" id="UP000500857"/>
    </source>
</evidence>
<comment type="caution">
    <text evidence="17">Lacks conserved residue(s) required for the propagation of feature annotation.</text>
</comment>
<dbReference type="InterPro" id="IPR035965">
    <property type="entry name" value="PAS-like_dom_sf"/>
</dbReference>
<feature type="domain" description="Response regulatory" evidence="22">
    <location>
        <begin position="1124"/>
        <end position="1241"/>
    </location>
</feature>
<dbReference type="EMBL" id="CP051167">
    <property type="protein sequence ID" value="QIZ71753.1"/>
    <property type="molecule type" value="Genomic_DNA"/>
</dbReference>
<dbReference type="Pfam" id="PF01590">
    <property type="entry name" value="GAF"/>
    <property type="match status" value="1"/>
</dbReference>
<dbReference type="SUPFAM" id="SSF55785">
    <property type="entry name" value="PYP-like sensor domain (PAS domain)"/>
    <property type="match status" value="2"/>
</dbReference>
<keyword evidence="10" id="KW-0418">Kinase</keyword>
<dbReference type="InterPro" id="IPR016132">
    <property type="entry name" value="Phyto_chromo_attachment"/>
</dbReference>
<evidence type="ECO:0000256" key="1">
    <source>
        <dbReference type="ARBA" id="ARBA00000085"/>
    </source>
</evidence>
<dbReference type="Gene3D" id="3.30.565.10">
    <property type="entry name" value="Histidine kinase-like ATPase, C-terminal domain"/>
    <property type="match status" value="1"/>
</dbReference>
<dbReference type="GO" id="GO:0005886">
    <property type="term" value="C:plasma membrane"/>
    <property type="evidence" value="ECO:0007669"/>
    <property type="project" value="UniProtKB-SubCell"/>
</dbReference>
<evidence type="ECO:0000256" key="16">
    <source>
        <dbReference type="PROSITE-ProRule" id="PRU00110"/>
    </source>
</evidence>
<keyword evidence="6 17" id="KW-0597">Phosphoprotein</keyword>
<dbReference type="InterPro" id="IPR013656">
    <property type="entry name" value="PAS_4"/>
</dbReference>
<accession>A0A6H1U157</accession>
<evidence type="ECO:0000259" key="22">
    <source>
        <dbReference type="PROSITE" id="PS50110"/>
    </source>
</evidence>
<dbReference type="InterPro" id="IPR036097">
    <property type="entry name" value="HisK_dim/P_sf"/>
</dbReference>
<dbReference type="KEGG" id="oxy:HCG48_15125"/>
<evidence type="ECO:0000313" key="27">
    <source>
        <dbReference type="EMBL" id="QIZ71753.1"/>
    </source>
</evidence>
<dbReference type="SMART" id="SM00086">
    <property type="entry name" value="PAC"/>
    <property type="match status" value="2"/>
</dbReference>
<evidence type="ECO:0000256" key="10">
    <source>
        <dbReference type="ARBA" id="ARBA00022777"/>
    </source>
</evidence>
<keyword evidence="5" id="KW-1003">Cell membrane</keyword>
<dbReference type="PROSITE" id="PS50109">
    <property type="entry name" value="HIS_KIN"/>
    <property type="match status" value="1"/>
</dbReference>
<evidence type="ECO:0000256" key="5">
    <source>
        <dbReference type="ARBA" id="ARBA00022475"/>
    </source>
</evidence>
<evidence type="ECO:0000256" key="7">
    <source>
        <dbReference type="ARBA" id="ARBA00022679"/>
    </source>
</evidence>
<feature type="transmembrane region" description="Helical" evidence="18">
    <location>
        <begin position="156"/>
        <end position="177"/>
    </location>
</feature>
<dbReference type="SUPFAM" id="SSF55874">
    <property type="entry name" value="ATPase domain of HSP90 chaperone/DNA topoisomerase II/histidine kinase"/>
    <property type="match status" value="1"/>
</dbReference>
<dbReference type="PROSITE" id="PS50110">
    <property type="entry name" value="RESPONSE_REGULATORY"/>
    <property type="match status" value="2"/>
</dbReference>
<dbReference type="FunFam" id="3.30.565.10:FF:000010">
    <property type="entry name" value="Sensor histidine kinase RcsC"/>
    <property type="match status" value="1"/>
</dbReference>
<keyword evidence="12 18" id="KW-1133">Transmembrane helix</keyword>
<reference evidence="27 28" key="1">
    <citation type="submission" date="2020-04" db="EMBL/GenBank/DDBJ databases">
        <authorList>
            <person name="Basu S."/>
            <person name="Maruthanayagam V."/>
            <person name="Chakraborty S."/>
            <person name="Pramanik A."/>
            <person name="Mukherjee J."/>
            <person name="Brink B."/>
        </authorList>
    </citation>
    <scope>NUCLEOTIDE SEQUENCE [LARGE SCALE GENOMIC DNA]</scope>
    <source>
        <strain evidence="27 28">AP17</strain>
    </source>
</reference>
<evidence type="ECO:0000256" key="4">
    <source>
        <dbReference type="ARBA" id="ARBA00012438"/>
    </source>
</evidence>
<feature type="domain" description="PAS" evidence="23">
    <location>
        <begin position="407"/>
        <end position="478"/>
    </location>
</feature>
<feature type="domain" description="PAC" evidence="24">
    <location>
        <begin position="479"/>
        <end position="534"/>
    </location>
</feature>
<feature type="transmembrane region" description="Helical" evidence="18">
    <location>
        <begin position="123"/>
        <end position="144"/>
    </location>
</feature>
<dbReference type="Gene3D" id="1.10.287.130">
    <property type="match status" value="1"/>
</dbReference>
<dbReference type="InterPro" id="IPR036641">
    <property type="entry name" value="HPT_dom_sf"/>
</dbReference>
<evidence type="ECO:0000259" key="23">
    <source>
        <dbReference type="PROSITE" id="PS50112"/>
    </source>
</evidence>
<feature type="domain" description="PAC" evidence="24">
    <location>
        <begin position="354"/>
        <end position="406"/>
    </location>
</feature>
<sequence length="1385" mass="153052">MSASWQFLLNVPVEVRAIAHYDWRLVVVSIVVGMLASYTAIELSRKGHYERRLEGWVWVILSAIAMGVGIWSMHFVGMLALKLPFLLSYDIPTVVGSLVVTAIACGAGLVLVNRSPCGFKELLLAGTILGEAIASMHYLGMWALQLPNHIDYDPLFVVLSIAVAIGGSEIALWLAFPVGSGRSQPSSKLGGATVLGLTISGMHYISMAAVRFRWPTGPIALGTDYTLDREDLAIAIAITTLTILGLTSLNSVVDRHLATQQETLDRLRTFIREMQVGVLLLTPDLKIVLSNPAAAQLLGVTVEELQEETIFEETWAIVREDRTPFLKAERPVQQAIATGSPVHNVVMGIQRRSRATETAEEAIAPVERWLLVNVNPIANDEGVVEHAVCSFIDISDRKHAEAELSQTQNFLNSVVENLPVGVFIKEAANLTIVSWNKTSEQLFGYPAIAAIGKTDADLFPPAQADCLGAIDRQVLDNAEAIEIAAQSLETPDRGTRLLQTTKVPIFNESGQPEYVLGIAQDITSAQQAREELLKQNQRSQLFAELTIKIRQSLDIGEILKTTVEEVRQFLDTDRVIIYRLWPDGSGTIVTEAVISDTIPILGQEFDDPCFKNKYTEKYRSGRVTAIADIENANLQDCHIHLLKSCGVKANLVVPLLEREKLWGLLIAHQCSHTRQWTPWEIELLEQLANQVSIALAQAQLLEQETRTSEQLTQQNIVLDKTKRAAEAANLAKSQFLASMSHEIRTPMNGVVGMARLMLQTNLTPQQREYAQTICTSAEHLLAIINDLLEFSKLEAKEMKLNTIGFDLQECMEAVVDLMVTAAQEKGLDLTLLIHSQIPQFLIGDPARLRQVLLNLLNNAIKFTDRGEVILQAVLESETPQKVRIRLSVSDTGIGIVPEEAHKLFQSFSQLDASSTRKYGGTGLGLAICKQLVELMDGEIGVESDWGKGSTFWVSIPFAKQVGVESEPLPPELKRARLLVVSRREIQRQSVRYMAERWGMESDEARDGARALDKVRIAGADDRPFNPIAIELDLFDRDLQEALPRVAQEAKILLMTPLNRRSQAQALVAIGACHGYAIEPMRPSRLLERAIALLGSPETQAANAQSGIHTLPAKHARDLPPSNFKILVAEDHKINQQVISSQLDVLGYRADFADNGAEALTRLTEKDYDLVLMDCQMPIKDGYEATQELRRQEGNRRHTIVVALTAHAMPEDRQKCLAAGMDDYISKPVNLERLQAVLERWKPEPAQDAPPYEPQPVGEVSPPSSPESANCMDLKRLEQVSRGKLALKQRLLETFLDASDADLAATREALDRADADAVESHIHRIKGAGRNIGARSLSDLAAQAEKLARNGELDSIPDVLPHLDRELERVRQFLHEQLSPSPPSEA</sequence>
<dbReference type="InterPro" id="IPR000700">
    <property type="entry name" value="PAS-assoc_C"/>
</dbReference>
<dbReference type="PRINTS" id="PR00344">
    <property type="entry name" value="BCTRLSENSOR"/>
</dbReference>
<feature type="domain" description="PAS" evidence="23">
    <location>
        <begin position="263"/>
        <end position="339"/>
    </location>
</feature>
<evidence type="ECO:0000256" key="17">
    <source>
        <dbReference type="PROSITE-ProRule" id="PRU00169"/>
    </source>
</evidence>
<feature type="compositionally biased region" description="Low complexity" evidence="19">
    <location>
        <begin position="1254"/>
        <end position="1267"/>
    </location>
</feature>
<feature type="domain" description="Response regulatory" evidence="22">
    <location>
        <begin position="976"/>
        <end position="1093"/>
    </location>
</feature>
<dbReference type="Pfam" id="PF00989">
    <property type="entry name" value="PAS"/>
    <property type="match status" value="1"/>
</dbReference>
<dbReference type="Proteomes" id="UP000500857">
    <property type="component" value="Chromosome"/>
</dbReference>
<dbReference type="InterPro" id="IPR001789">
    <property type="entry name" value="Sig_transdc_resp-reg_receiver"/>
</dbReference>
<comment type="subcellular location">
    <subcellularLocation>
        <location evidence="2">Cell membrane</location>
        <topology evidence="2">Multi-pass membrane protein</topology>
    </subcellularLocation>
</comment>
<keyword evidence="28" id="KW-1185">Reference proteome</keyword>
<feature type="domain" description="Histidine kinase" evidence="21">
    <location>
        <begin position="738"/>
        <end position="959"/>
    </location>
</feature>
<dbReference type="Pfam" id="PF00072">
    <property type="entry name" value="Response_reg"/>
    <property type="match status" value="1"/>
</dbReference>
<dbReference type="CDD" id="cd00088">
    <property type="entry name" value="HPT"/>
    <property type="match status" value="1"/>
</dbReference>
<dbReference type="GO" id="GO:0000155">
    <property type="term" value="F:phosphorelay sensor kinase activity"/>
    <property type="evidence" value="ECO:0007669"/>
    <property type="project" value="InterPro"/>
</dbReference>
<evidence type="ECO:0000256" key="13">
    <source>
        <dbReference type="ARBA" id="ARBA00023012"/>
    </source>
</evidence>
<dbReference type="PROSITE" id="PS50113">
    <property type="entry name" value="PAC"/>
    <property type="match status" value="2"/>
</dbReference>
<dbReference type="SUPFAM" id="SSF47384">
    <property type="entry name" value="Homodimeric domain of signal transducing histidine kinase"/>
    <property type="match status" value="1"/>
</dbReference>
<protein>
    <recommendedName>
        <fullName evidence="15">Circadian input-output histidine kinase CikA</fullName>
        <ecNumber evidence="4">2.7.13.3</ecNumber>
    </recommendedName>
</protein>
<dbReference type="GO" id="GO:0006355">
    <property type="term" value="P:regulation of DNA-templated transcription"/>
    <property type="evidence" value="ECO:0007669"/>
    <property type="project" value="InterPro"/>
</dbReference>
<evidence type="ECO:0000256" key="6">
    <source>
        <dbReference type="ARBA" id="ARBA00022553"/>
    </source>
</evidence>
<feature type="region of interest" description="Disordered" evidence="19">
    <location>
        <begin position="1244"/>
        <end position="1268"/>
    </location>
</feature>
<dbReference type="SMART" id="SM00091">
    <property type="entry name" value="PAS"/>
    <property type="match status" value="2"/>
</dbReference>
<feature type="transmembrane region" description="Helical" evidence="18">
    <location>
        <begin position="189"/>
        <end position="212"/>
    </location>
</feature>
<feature type="transmembrane region" description="Helical" evidence="18">
    <location>
        <begin position="53"/>
        <end position="71"/>
    </location>
</feature>
<dbReference type="InterPro" id="IPR001610">
    <property type="entry name" value="PAC"/>
</dbReference>
<name>A0A6H1U157_9CYAN</name>
<dbReference type="SMART" id="SM00388">
    <property type="entry name" value="HisKA"/>
    <property type="match status" value="1"/>
</dbReference>
<dbReference type="SMART" id="SM00073">
    <property type="entry name" value="HPT"/>
    <property type="match status" value="1"/>
</dbReference>
<dbReference type="Pfam" id="PF00512">
    <property type="entry name" value="HisKA"/>
    <property type="match status" value="1"/>
</dbReference>
<dbReference type="InterPro" id="IPR011006">
    <property type="entry name" value="CheY-like_superfamily"/>
</dbReference>
<evidence type="ECO:0000256" key="14">
    <source>
        <dbReference type="ARBA" id="ARBA00023136"/>
    </source>
</evidence>
<dbReference type="InterPro" id="IPR005330">
    <property type="entry name" value="MHYT_dom"/>
</dbReference>
<dbReference type="SUPFAM" id="SSF55781">
    <property type="entry name" value="GAF domain-like"/>
    <property type="match status" value="1"/>
</dbReference>
<dbReference type="Pfam" id="PF01627">
    <property type="entry name" value="Hpt"/>
    <property type="match status" value="1"/>
</dbReference>
<dbReference type="Pfam" id="PF08448">
    <property type="entry name" value="PAS_4"/>
    <property type="match status" value="1"/>
</dbReference>
<dbReference type="InterPro" id="IPR003018">
    <property type="entry name" value="GAF"/>
</dbReference>
<dbReference type="GO" id="GO:0005524">
    <property type="term" value="F:ATP binding"/>
    <property type="evidence" value="ECO:0007669"/>
    <property type="project" value="UniProtKB-KW"/>
</dbReference>
<feature type="domain" description="HPt" evidence="25">
    <location>
        <begin position="1283"/>
        <end position="1376"/>
    </location>
</feature>
<dbReference type="InterPro" id="IPR029016">
    <property type="entry name" value="GAF-like_dom_sf"/>
</dbReference>
<dbReference type="Gene3D" id="3.40.50.2300">
    <property type="match status" value="2"/>
</dbReference>
<dbReference type="InterPro" id="IPR036890">
    <property type="entry name" value="HATPase_C_sf"/>
</dbReference>
<proteinExistence type="inferred from homology"/>
<dbReference type="InterPro" id="IPR003661">
    <property type="entry name" value="HisK_dim/P_dom"/>
</dbReference>
<dbReference type="InterPro" id="IPR013767">
    <property type="entry name" value="PAS_fold"/>
</dbReference>
<comment type="catalytic activity">
    <reaction evidence="1">
        <text>ATP + protein L-histidine = ADP + protein N-phospho-L-histidine.</text>
        <dbReference type="EC" id="2.7.13.3"/>
    </reaction>
</comment>
<evidence type="ECO:0000259" key="25">
    <source>
        <dbReference type="PROSITE" id="PS50894"/>
    </source>
</evidence>
<dbReference type="InterPro" id="IPR005467">
    <property type="entry name" value="His_kinase_dom"/>
</dbReference>
<comment type="similarity">
    <text evidence="3">In the N-terminal section; belongs to the phytochrome family.</text>
</comment>
<dbReference type="PROSITE" id="PS50046">
    <property type="entry name" value="PHYTOCHROME_2"/>
    <property type="match status" value="1"/>
</dbReference>
<dbReference type="PANTHER" id="PTHR45339">
    <property type="entry name" value="HYBRID SIGNAL TRANSDUCTION HISTIDINE KINASE J"/>
    <property type="match status" value="1"/>
</dbReference>
<keyword evidence="11" id="KW-0067">ATP-binding</keyword>
<dbReference type="CDD" id="cd16922">
    <property type="entry name" value="HATPase_EvgS-ArcB-TorS-like"/>
    <property type="match status" value="1"/>
</dbReference>
<evidence type="ECO:0000256" key="12">
    <source>
        <dbReference type="ARBA" id="ARBA00022989"/>
    </source>
</evidence>
<dbReference type="Gene3D" id="3.30.450.20">
    <property type="entry name" value="PAS domain"/>
    <property type="match status" value="2"/>
</dbReference>
<dbReference type="InterPro" id="IPR008207">
    <property type="entry name" value="Sig_transdc_His_kin_Hpt_dom"/>
</dbReference>
<dbReference type="EC" id="2.7.13.3" evidence="4"/>
<dbReference type="PROSITE" id="PS50924">
    <property type="entry name" value="MHYT"/>
    <property type="match status" value="1"/>
</dbReference>
<feature type="domain" description="Phytochrome chromophore attachment site" evidence="20">
    <location>
        <begin position="554"/>
        <end position="690"/>
    </location>
</feature>
<dbReference type="PROSITE" id="PS50894">
    <property type="entry name" value="HPT"/>
    <property type="match status" value="1"/>
</dbReference>
<keyword evidence="7" id="KW-0808">Transferase</keyword>
<dbReference type="PANTHER" id="PTHR45339:SF1">
    <property type="entry name" value="HYBRID SIGNAL TRANSDUCTION HISTIDINE KINASE J"/>
    <property type="match status" value="1"/>
</dbReference>
<dbReference type="FunFam" id="1.10.287.130:FF:000003">
    <property type="entry name" value="Histidine kinase"/>
    <property type="match status" value="1"/>
</dbReference>